<keyword evidence="1" id="KW-0812">Transmembrane</keyword>
<dbReference type="Proteomes" id="UP000001058">
    <property type="component" value="Unassembled WGS sequence"/>
</dbReference>
<proteinExistence type="predicted"/>
<dbReference type="InParanoid" id="D8TIZ2"/>
<keyword evidence="1" id="KW-0472">Membrane</keyword>
<feature type="transmembrane region" description="Helical" evidence="1">
    <location>
        <begin position="14"/>
        <end position="37"/>
    </location>
</feature>
<dbReference type="GO" id="GO:0005794">
    <property type="term" value="C:Golgi apparatus"/>
    <property type="evidence" value="ECO:0007669"/>
    <property type="project" value="TreeGrafter"/>
</dbReference>
<evidence type="ECO:0000256" key="1">
    <source>
        <dbReference type="SAM" id="Phobius"/>
    </source>
</evidence>
<evidence type="ECO:0000313" key="3">
    <source>
        <dbReference type="Proteomes" id="UP000001058"/>
    </source>
</evidence>
<dbReference type="KEGG" id="vcn:VOLCADRAFT_115926"/>
<dbReference type="GeneID" id="9617594"/>
<sequence length="54" mass="6001">MPARKLLEIEPPGAVRYILGLIVMLVGVILPLAYAFLRRKNPLAANFRPLRTSA</sequence>
<keyword evidence="3" id="KW-1185">Reference proteome</keyword>
<dbReference type="PANTHER" id="PTHR37749:SF1">
    <property type="entry name" value="TRANSMEMBRANE PROTEIN"/>
    <property type="match status" value="1"/>
</dbReference>
<dbReference type="AlphaFoldDB" id="D8TIZ2"/>
<gene>
    <name evidence="2" type="ORF">VOLCADRAFT_115926</name>
</gene>
<organism evidence="3">
    <name type="scientific">Volvox carteri f. nagariensis</name>
    <dbReference type="NCBI Taxonomy" id="3068"/>
    <lineage>
        <taxon>Eukaryota</taxon>
        <taxon>Viridiplantae</taxon>
        <taxon>Chlorophyta</taxon>
        <taxon>core chlorophytes</taxon>
        <taxon>Chlorophyceae</taxon>
        <taxon>CS clade</taxon>
        <taxon>Chlamydomonadales</taxon>
        <taxon>Volvocaceae</taxon>
        <taxon>Volvox</taxon>
    </lineage>
</organism>
<dbReference type="PANTHER" id="PTHR37749">
    <property type="entry name" value="TRANSMEMBRANE PROTEIN"/>
    <property type="match status" value="1"/>
</dbReference>
<reference evidence="2 3" key="1">
    <citation type="journal article" date="2010" name="Science">
        <title>Genomic analysis of organismal complexity in the multicellular green alga Volvox carteri.</title>
        <authorList>
            <person name="Prochnik S.E."/>
            <person name="Umen J."/>
            <person name="Nedelcu A.M."/>
            <person name="Hallmann A."/>
            <person name="Miller S.M."/>
            <person name="Nishii I."/>
            <person name="Ferris P."/>
            <person name="Kuo A."/>
            <person name="Mitros T."/>
            <person name="Fritz-Laylin L.K."/>
            <person name="Hellsten U."/>
            <person name="Chapman J."/>
            <person name="Simakov O."/>
            <person name="Rensing S.A."/>
            <person name="Terry A."/>
            <person name="Pangilinan J."/>
            <person name="Kapitonov V."/>
            <person name="Jurka J."/>
            <person name="Salamov A."/>
            <person name="Shapiro H."/>
            <person name="Schmutz J."/>
            <person name="Grimwood J."/>
            <person name="Lindquist E."/>
            <person name="Lucas S."/>
            <person name="Grigoriev I.V."/>
            <person name="Schmitt R."/>
            <person name="Kirk D."/>
            <person name="Rokhsar D.S."/>
        </authorList>
    </citation>
    <scope>NUCLEOTIDE SEQUENCE [LARGE SCALE GENOMIC DNA]</scope>
    <source>
        <strain evidence="3">f. Nagariensis / Eve</strain>
    </source>
</reference>
<keyword evidence="1" id="KW-1133">Transmembrane helix</keyword>
<dbReference type="RefSeq" id="XP_002946356.1">
    <property type="nucleotide sequence ID" value="XM_002946310.1"/>
</dbReference>
<accession>D8TIZ2</accession>
<name>D8TIZ2_VOLCA</name>
<evidence type="ECO:0000313" key="2">
    <source>
        <dbReference type="EMBL" id="EFJ52283.1"/>
    </source>
</evidence>
<dbReference type="EMBL" id="GL378324">
    <property type="protein sequence ID" value="EFJ52283.1"/>
    <property type="molecule type" value="Genomic_DNA"/>
</dbReference>
<protein>
    <submittedName>
        <fullName evidence="2">Uncharacterized protein</fullName>
    </submittedName>
</protein>